<dbReference type="GO" id="GO:0050660">
    <property type="term" value="F:flavin adenine dinucleotide binding"/>
    <property type="evidence" value="ECO:0007669"/>
    <property type="project" value="TreeGrafter"/>
</dbReference>
<gene>
    <name evidence="11" type="ORF">RHSIM_Rhsim07G0156100</name>
</gene>
<dbReference type="AlphaFoldDB" id="A0A834GPU7"/>
<evidence type="ECO:0000256" key="9">
    <source>
        <dbReference type="ARBA" id="ARBA00039148"/>
    </source>
</evidence>
<comment type="catalytic activity">
    <reaction evidence="10">
        <text>indole-3-pyruvate + NADPH + O2 + H(+) = (indol-3-yl)acetate + CO2 + NADP(+) + H2O</text>
        <dbReference type="Rhea" id="RHEA:34331"/>
        <dbReference type="ChEBI" id="CHEBI:15377"/>
        <dbReference type="ChEBI" id="CHEBI:15378"/>
        <dbReference type="ChEBI" id="CHEBI:15379"/>
        <dbReference type="ChEBI" id="CHEBI:16526"/>
        <dbReference type="ChEBI" id="CHEBI:17640"/>
        <dbReference type="ChEBI" id="CHEBI:30854"/>
        <dbReference type="ChEBI" id="CHEBI:57783"/>
        <dbReference type="ChEBI" id="CHEBI:58349"/>
        <dbReference type="EC" id="1.14.13.168"/>
    </reaction>
</comment>
<evidence type="ECO:0000256" key="2">
    <source>
        <dbReference type="ARBA" id="ARBA00004814"/>
    </source>
</evidence>
<dbReference type="PANTHER" id="PTHR43539">
    <property type="entry name" value="FLAVIN-BINDING MONOOXYGENASE-LIKE PROTEIN (AFU_ORTHOLOGUE AFUA_4G09220)"/>
    <property type="match status" value="1"/>
</dbReference>
<evidence type="ECO:0000256" key="10">
    <source>
        <dbReference type="ARBA" id="ARBA00047707"/>
    </source>
</evidence>
<evidence type="ECO:0000256" key="1">
    <source>
        <dbReference type="ARBA" id="ARBA00001974"/>
    </source>
</evidence>
<keyword evidence="5" id="KW-0274">FAD</keyword>
<dbReference type="PANTHER" id="PTHR43539:SF78">
    <property type="entry name" value="FLAVIN-CONTAINING MONOOXYGENASE"/>
    <property type="match status" value="1"/>
</dbReference>
<comment type="similarity">
    <text evidence="3">Belongs to the FMO family.</text>
</comment>
<evidence type="ECO:0000256" key="5">
    <source>
        <dbReference type="ARBA" id="ARBA00022827"/>
    </source>
</evidence>
<keyword evidence="8" id="KW-0073">Auxin biosynthesis</keyword>
<comment type="pathway">
    <text evidence="2">Plant hormone metabolism; auxin biosynthesis.</text>
</comment>
<sequence>MFGFPTHFPKYPTKTQFISYLESYAEHFSIEPRFRQAEEKAEFDSRIGFWRVRTQDCEYFSQWLIVATGENAEPFEPDIQGIEKFEGIKVHTSGYISGCEFRNQRVLVVGCGNSGNTDKLGLWRPKTGPIELKNATGKTPVLDVGALSQIKSGKIKVVEGVREITRKGAKFRDGQEKEYDSIILATGYRSNVPCWLKCSDFFAEDGMPKTPFPNSWKGEKGLYTVSFTKRGLLGTASDSINIARDIADFSNFIQPPTLMWRWAHVSQCWARAIFTVGGGQRWNWRVRLVVVDASACRPRLCSAASFVDLLDTIVFLFGIFLIS</sequence>
<protein>
    <recommendedName>
        <fullName evidence="9">indole-3-pyruvate monooxygenase</fullName>
        <ecNumber evidence="9">1.14.13.168</ecNumber>
    </recommendedName>
</protein>
<evidence type="ECO:0000256" key="7">
    <source>
        <dbReference type="ARBA" id="ARBA00023002"/>
    </source>
</evidence>
<dbReference type="OrthoDB" id="66881at2759"/>
<dbReference type="Gene3D" id="3.50.50.60">
    <property type="entry name" value="FAD/NAD(P)-binding domain"/>
    <property type="match status" value="1"/>
</dbReference>
<dbReference type="SUPFAM" id="SSF51905">
    <property type="entry name" value="FAD/NAD(P)-binding domain"/>
    <property type="match status" value="1"/>
</dbReference>
<evidence type="ECO:0000313" key="12">
    <source>
        <dbReference type="Proteomes" id="UP000626092"/>
    </source>
</evidence>
<comment type="caution">
    <text evidence="11">The sequence shown here is derived from an EMBL/GenBank/DDBJ whole genome shotgun (WGS) entry which is preliminary data.</text>
</comment>
<organism evidence="11 12">
    <name type="scientific">Rhododendron simsii</name>
    <name type="common">Sims's rhododendron</name>
    <dbReference type="NCBI Taxonomy" id="118357"/>
    <lineage>
        <taxon>Eukaryota</taxon>
        <taxon>Viridiplantae</taxon>
        <taxon>Streptophyta</taxon>
        <taxon>Embryophyta</taxon>
        <taxon>Tracheophyta</taxon>
        <taxon>Spermatophyta</taxon>
        <taxon>Magnoliopsida</taxon>
        <taxon>eudicotyledons</taxon>
        <taxon>Gunneridae</taxon>
        <taxon>Pentapetalae</taxon>
        <taxon>asterids</taxon>
        <taxon>Ericales</taxon>
        <taxon>Ericaceae</taxon>
        <taxon>Ericoideae</taxon>
        <taxon>Rhodoreae</taxon>
        <taxon>Rhododendron</taxon>
    </lineage>
</organism>
<evidence type="ECO:0000256" key="3">
    <source>
        <dbReference type="ARBA" id="ARBA00009183"/>
    </source>
</evidence>
<proteinExistence type="inferred from homology"/>
<evidence type="ECO:0000256" key="4">
    <source>
        <dbReference type="ARBA" id="ARBA00022630"/>
    </source>
</evidence>
<reference evidence="11" key="1">
    <citation type="submission" date="2019-11" db="EMBL/GenBank/DDBJ databases">
        <authorList>
            <person name="Liu Y."/>
            <person name="Hou J."/>
            <person name="Li T.-Q."/>
            <person name="Guan C.-H."/>
            <person name="Wu X."/>
            <person name="Wu H.-Z."/>
            <person name="Ling F."/>
            <person name="Zhang R."/>
            <person name="Shi X.-G."/>
            <person name="Ren J.-P."/>
            <person name="Chen E.-F."/>
            <person name="Sun J.-M."/>
        </authorList>
    </citation>
    <scope>NUCLEOTIDE SEQUENCE</scope>
    <source>
        <strain evidence="11">Adult_tree_wgs_1</strain>
        <tissue evidence="11">Leaves</tissue>
    </source>
</reference>
<name>A0A834GPU7_RHOSS</name>
<dbReference type="InterPro" id="IPR036188">
    <property type="entry name" value="FAD/NAD-bd_sf"/>
</dbReference>
<accession>A0A834GPU7</accession>
<evidence type="ECO:0000313" key="11">
    <source>
        <dbReference type="EMBL" id="KAF7138220.1"/>
    </source>
</evidence>
<dbReference type="EMBL" id="WJXA01000007">
    <property type="protein sequence ID" value="KAF7138220.1"/>
    <property type="molecule type" value="Genomic_DNA"/>
</dbReference>
<dbReference type="Proteomes" id="UP000626092">
    <property type="component" value="Unassembled WGS sequence"/>
</dbReference>
<keyword evidence="7" id="KW-0560">Oxidoreductase</keyword>
<dbReference type="GO" id="GO:0009851">
    <property type="term" value="P:auxin biosynthetic process"/>
    <property type="evidence" value="ECO:0007669"/>
    <property type="project" value="UniProtKB-KW"/>
</dbReference>
<comment type="cofactor">
    <cofactor evidence="1">
        <name>FAD</name>
        <dbReference type="ChEBI" id="CHEBI:57692"/>
    </cofactor>
</comment>
<dbReference type="EC" id="1.14.13.168" evidence="9"/>
<evidence type="ECO:0000256" key="6">
    <source>
        <dbReference type="ARBA" id="ARBA00022857"/>
    </source>
</evidence>
<keyword evidence="6" id="KW-0521">NADP</keyword>
<dbReference type="InterPro" id="IPR050982">
    <property type="entry name" value="Auxin_biosynth/cation_transpt"/>
</dbReference>
<dbReference type="Pfam" id="PF13738">
    <property type="entry name" value="Pyr_redox_3"/>
    <property type="match status" value="1"/>
</dbReference>
<keyword evidence="12" id="KW-1185">Reference proteome</keyword>
<keyword evidence="4" id="KW-0285">Flavoprotein</keyword>
<dbReference type="GO" id="GO:0103075">
    <property type="term" value="F:indole-3-pyruvate monooxygenase activity"/>
    <property type="evidence" value="ECO:0007669"/>
    <property type="project" value="UniProtKB-EC"/>
</dbReference>
<evidence type="ECO:0000256" key="8">
    <source>
        <dbReference type="ARBA" id="ARBA00023070"/>
    </source>
</evidence>